<evidence type="ECO:0000256" key="1">
    <source>
        <dbReference type="SAM" id="Phobius"/>
    </source>
</evidence>
<keyword evidence="1" id="KW-0472">Membrane</keyword>
<evidence type="ECO:0000313" key="3">
    <source>
        <dbReference type="Proteomes" id="UP000289340"/>
    </source>
</evidence>
<keyword evidence="3" id="KW-1185">Reference proteome</keyword>
<gene>
    <name evidence="2" type="ORF">D0Y65_008801</name>
</gene>
<dbReference type="Proteomes" id="UP000289340">
    <property type="component" value="Chromosome 4"/>
</dbReference>
<sequence>MFSSSGFLCKYIILKNSVVHDILVYILCYIIFTFIFVSKAQLIIFIRALLY</sequence>
<evidence type="ECO:0000313" key="2">
    <source>
        <dbReference type="EMBL" id="RZC15073.1"/>
    </source>
</evidence>
<keyword evidence="1" id="KW-1133">Transmembrane helix</keyword>
<comment type="caution">
    <text evidence="2">The sequence shown here is derived from an EMBL/GenBank/DDBJ whole genome shotgun (WGS) entry which is preliminary data.</text>
</comment>
<dbReference type="AlphaFoldDB" id="A0A445KW97"/>
<accession>A0A445KW97</accession>
<name>A0A445KW97_GLYSO</name>
<feature type="transmembrane region" description="Helical" evidence="1">
    <location>
        <begin position="22"/>
        <end position="50"/>
    </location>
</feature>
<proteinExistence type="predicted"/>
<organism evidence="2 3">
    <name type="scientific">Glycine soja</name>
    <name type="common">Wild soybean</name>
    <dbReference type="NCBI Taxonomy" id="3848"/>
    <lineage>
        <taxon>Eukaryota</taxon>
        <taxon>Viridiplantae</taxon>
        <taxon>Streptophyta</taxon>
        <taxon>Embryophyta</taxon>
        <taxon>Tracheophyta</taxon>
        <taxon>Spermatophyta</taxon>
        <taxon>Magnoliopsida</taxon>
        <taxon>eudicotyledons</taxon>
        <taxon>Gunneridae</taxon>
        <taxon>Pentapetalae</taxon>
        <taxon>rosids</taxon>
        <taxon>fabids</taxon>
        <taxon>Fabales</taxon>
        <taxon>Fabaceae</taxon>
        <taxon>Papilionoideae</taxon>
        <taxon>50 kb inversion clade</taxon>
        <taxon>NPAAA clade</taxon>
        <taxon>indigoferoid/millettioid clade</taxon>
        <taxon>Phaseoleae</taxon>
        <taxon>Glycine</taxon>
        <taxon>Glycine subgen. Soja</taxon>
    </lineage>
</organism>
<reference evidence="2 3" key="1">
    <citation type="submission" date="2018-09" db="EMBL/GenBank/DDBJ databases">
        <title>A high-quality reference genome of wild soybean provides a powerful tool to mine soybean genomes.</title>
        <authorList>
            <person name="Xie M."/>
            <person name="Chung C.Y.L."/>
            <person name="Li M.-W."/>
            <person name="Wong F.-L."/>
            <person name="Chan T.-F."/>
            <person name="Lam H.-M."/>
        </authorList>
    </citation>
    <scope>NUCLEOTIDE SEQUENCE [LARGE SCALE GENOMIC DNA]</scope>
    <source>
        <strain evidence="3">cv. W05</strain>
        <tissue evidence="2">Hypocotyl of etiolated seedlings</tissue>
    </source>
</reference>
<keyword evidence="1" id="KW-0812">Transmembrane</keyword>
<protein>
    <submittedName>
        <fullName evidence="2">Uncharacterized protein</fullName>
    </submittedName>
</protein>
<dbReference type="EMBL" id="QZWG01000004">
    <property type="protein sequence ID" value="RZC15073.1"/>
    <property type="molecule type" value="Genomic_DNA"/>
</dbReference>